<feature type="compositionally biased region" description="Basic and acidic residues" evidence="1">
    <location>
        <begin position="1"/>
        <end position="14"/>
    </location>
</feature>
<feature type="compositionally biased region" description="Basic residues" evidence="1">
    <location>
        <begin position="108"/>
        <end position="122"/>
    </location>
</feature>
<dbReference type="EMBL" id="KZ999000">
    <property type="protein sequence ID" value="RKO85517.1"/>
    <property type="molecule type" value="Genomic_DNA"/>
</dbReference>
<gene>
    <name evidence="2" type="ORF">BDK51DRAFT_31642</name>
</gene>
<feature type="region of interest" description="Disordered" evidence="1">
    <location>
        <begin position="1"/>
        <end position="30"/>
    </location>
</feature>
<evidence type="ECO:0000256" key="1">
    <source>
        <dbReference type="SAM" id="MobiDB-lite"/>
    </source>
</evidence>
<keyword evidence="3" id="KW-1185">Reference proteome</keyword>
<evidence type="ECO:0000313" key="2">
    <source>
        <dbReference type="EMBL" id="RKO85517.1"/>
    </source>
</evidence>
<feature type="region of interest" description="Disordered" evidence="1">
    <location>
        <begin position="108"/>
        <end position="130"/>
    </location>
</feature>
<accession>A0A4V1IQ69</accession>
<organism evidence="2 3">
    <name type="scientific">Blyttiomyces helicus</name>
    <dbReference type="NCBI Taxonomy" id="388810"/>
    <lineage>
        <taxon>Eukaryota</taxon>
        <taxon>Fungi</taxon>
        <taxon>Fungi incertae sedis</taxon>
        <taxon>Chytridiomycota</taxon>
        <taxon>Chytridiomycota incertae sedis</taxon>
        <taxon>Chytridiomycetes</taxon>
        <taxon>Chytridiomycetes incertae sedis</taxon>
        <taxon>Blyttiomyces</taxon>
    </lineage>
</organism>
<dbReference type="AlphaFoldDB" id="A0A4V1IQ69"/>
<proteinExistence type="predicted"/>
<reference evidence="3" key="1">
    <citation type="journal article" date="2018" name="Nat. Microbiol.">
        <title>Leveraging single-cell genomics to expand the fungal tree of life.</title>
        <authorList>
            <person name="Ahrendt S.R."/>
            <person name="Quandt C.A."/>
            <person name="Ciobanu D."/>
            <person name="Clum A."/>
            <person name="Salamov A."/>
            <person name="Andreopoulos B."/>
            <person name="Cheng J.F."/>
            <person name="Woyke T."/>
            <person name="Pelin A."/>
            <person name="Henrissat B."/>
            <person name="Reynolds N.K."/>
            <person name="Benny G.L."/>
            <person name="Smith M.E."/>
            <person name="James T.Y."/>
            <person name="Grigoriev I.V."/>
        </authorList>
    </citation>
    <scope>NUCLEOTIDE SEQUENCE [LARGE SCALE GENOMIC DNA]</scope>
</reference>
<evidence type="ECO:0000313" key="3">
    <source>
        <dbReference type="Proteomes" id="UP000269721"/>
    </source>
</evidence>
<name>A0A4V1IQ69_9FUNG</name>
<sequence>MCDGKVENLPRKLGEVAPHPACPDSVRPKRDPVSRLERIAAQIARQIGGDGKDQLKICQMRKVDSGERQRHAAQPEEIALLLRGVLPNPSSHPIILVLVDIPWHSQLSHHHIGGRRKRRRKRESLTQHPVDTPETRLVDRIGPGNNRTSVAPPIRVHQSRILVHVPSRQIHTQPDKRNSIPIEDLHFASSSTLQLISQPLHLMGLGSTEEAQRQVRVPRVWIVDVSLQGLLATGGWHWGELGEAAGSGGGEGRQGERQVFLGVEGGHPFTAVAAAGECVGRQN</sequence>
<dbReference type="Proteomes" id="UP000269721">
    <property type="component" value="Unassembled WGS sequence"/>
</dbReference>
<protein>
    <submittedName>
        <fullName evidence="2">Uncharacterized protein</fullName>
    </submittedName>
</protein>